<dbReference type="EMBL" id="BGPR01054524">
    <property type="protein sequence ID" value="GBO31259.1"/>
    <property type="molecule type" value="Genomic_DNA"/>
</dbReference>
<feature type="compositionally biased region" description="Basic and acidic residues" evidence="1">
    <location>
        <begin position="276"/>
        <end position="288"/>
    </location>
</feature>
<feature type="compositionally biased region" description="Basic and acidic residues" evidence="1">
    <location>
        <begin position="302"/>
        <end position="313"/>
    </location>
</feature>
<keyword evidence="3" id="KW-1185">Reference proteome</keyword>
<evidence type="ECO:0000313" key="3">
    <source>
        <dbReference type="Proteomes" id="UP000499080"/>
    </source>
</evidence>
<accession>A0A4Y2W1K4</accession>
<evidence type="ECO:0000313" key="2">
    <source>
        <dbReference type="EMBL" id="GBO31259.1"/>
    </source>
</evidence>
<comment type="caution">
    <text evidence="2">The sequence shown here is derived from an EMBL/GenBank/DDBJ whole genome shotgun (WGS) entry which is preliminary data.</text>
</comment>
<gene>
    <name evidence="2" type="ORF">AVEN_77452_1</name>
</gene>
<sequence length="453" mass="49700">MRSRKQTEWQQLLMESSLAYPRGKESKSTNSKREKTERDKTLGYLGVVKPVTPGEGTWCGGPPLCKNRGRGNRVNLSFNDSHLTPLLGTTRGDLGPSAERGWRGTRWSLSEWHSVAGTCCAPLLVEGETNSSAGFVQVVPSRNPPGGCPSRAIFARSGRHPGSCGVGMLGLLCRAKGSVSFLRRLQGPSLEERSGFWLHLPQKEEQPPRHILTMATIKEVYDMATESDNTVVDSSDESNNCMMVSDDNKLALVPNDSFNPFLLAPTTSMFGGKSSYTKEKEGHEPETKKSRRKRKGETGGTNKEKRDKREGKHNAATRESPKKDSSGIKIFSDFWASTPDHPKIAAITNSNTGKTPDLNLYDAISEILAKYKIEGNPATEIKDLVQVAVGQICALRSSVHNMEDRMNKMEERLNAHNPAPTFATIARAFATSSETNTTKIVNASNKPVKPKIS</sequence>
<evidence type="ECO:0000256" key="1">
    <source>
        <dbReference type="SAM" id="MobiDB-lite"/>
    </source>
</evidence>
<feature type="compositionally biased region" description="Basic and acidic residues" evidence="1">
    <location>
        <begin position="22"/>
        <end position="40"/>
    </location>
</feature>
<reference evidence="2 3" key="1">
    <citation type="journal article" date="2019" name="Sci. Rep.">
        <title>Orb-weaving spider Araneus ventricosus genome elucidates the spidroin gene catalogue.</title>
        <authorList>
            <person name="Kono N."/>
            <person name="Nakamura H."/>
            <person name="Ohtoshi R."/>
            <person name="Moran D.A.P."/>
            <person name="Shinohara A."/>
            <person name="Yoshida Y."/>
            <person name="Fujiwara M."/>
            <person name="Mori M."/>
            <person name="Tomita M."/>
            <person name="Arakawa K."/>
        </authorList>
    </citation>
    <scope>NUCLEOTIDE SEQUENCE [LARGE SCALE GENOMIC DNA]</scope>
</reference>
<feature type="region of interest" description="Disordered" evidence="1">
    <location>
        <begin position="270"/>
        <end position="325"/>
    </location>
</feature>
<dbReference type="AlphaFoldDB" id="A0A4Y2W1K4"/>
<feature type="region of interest" description="Disordered" evidence="1">
    <location>
        <begin position="1"/>
        <end position="40"/>
    </location>
</feature>
<name>A0A4Y2W1K4_ARAVE</name>
<proteinExistence type="predicted"/>
<protein>
    <submittedName>
        <fullName evidence="2">Uncharacterized protein</fullName>
    </submittedName>
</protein>
<dbReference type="Proteomes" id="UP000499080">
    <property type="component" value="Unassembled WGS sequence"/>
</dbReference>
<organism evidence="2 3">
    <name type="scientific">Araneus ventricosus</name>
    <name type="common">Orbweaver spider</name>
    <name type="synonym">Epeira ventricosa</name>
    <dbReference type="NCBI Taxonomy" id="182803"/>
    <lineage>
        <taxon>Eukaryota</taxon>
        <taxon>Metazoa</taxon>
        <taxon>Ecdysozoa</taxon>
        <taxon>Arthropoda</taxon>
        <taxon>Chelicerata</taxon>
        <taxon>Arachnida</taxon>
        <taxon>Araneae</taxon>
        <taxon>Araneomorphae</taxon>
        <taxon>Entelegynae</taxon>
        <taxon>Araneoidea</taxon>
        <taxon>Araneidae</taxon>
        <taxon>Araneus</taxon>
    </lineage>
</organism>